<accession>A0A3Q2T7Y1</accession>
<dbReference type="GeneTree" id="ENSGT00510000051675"/>
<keyword evidence="4" id="KW-1185">Reference proteome</keyword>
<evidence type="ECO:0000313" key="3">
    <source>
        <dbReference type="Ensembl" id="ENSFHEP00000010843.1"/>
    </source>
</evidence>
<reference evidence="3" key="2">
    <citation type="submission" date="2025-09" db="UniProtKB">
        <authorList>
            <consortium name="Ensembl"/>
        </authorList>
    </citation>
    <scope>IDENTIFICATION</scope>
</reference>
<protein>
    <submittedName>
        <fullName evidence="3">Membrane-spanning 4-domains subfamily A member 8</fullName>
    </submittedName>
</protein>
<evidence type="ECO:0000256" key="1">
    <source>
        <dbReference type="SAM" id="MobiDB-lite"/>
    </source>
</evidence>
<proteinExistence type="predicted"/>
<dbReference type="Proteomes" id="UP000265000">
    <property type="component" value="Unplaced"/>
</dbReference>
<dbReference type="AlphaFoldDB" id="A0A3Q2T7Y1"/>
<feature type="transmembrane region" description="Helical" evidence="2">
    <location>
        <begin position="63"/>
        <end position="86"/>
    </location>
</feature>
<feature type="transmembrane region" description="Helical" evidence="2">
    <location>
        <begin position="145"/>
        <end position="168"/>
    </location>
</feature>
<feature type="transmembrane region" description="Helical" evidence="2">
    <location>
        <begin position="93"/>
        <end position="114"/>
    </location>
</feature>
<feature type="region of interest" description="Disordered" evidence="1">
    <location>
        <begin position="179"/>
        <end position="201"/>
    </location>
</feature>
<dbReference type="Ensembl" id="ENSFHET00000017665.1">
    <property type="protein sequence ID" value="ENSFHEP00000010843.1"/>
    <property type="gene ID" value="ENSFHEG00000012216.1"/>
</dbReference>
<organism evidence="3 4">
    <name type="scientific">Fundulus heteroclitus</name>
    <name type="common">Killifish</name>
    <name type="synonym">Mummichog</name>
    <dbReference type="NCBI Taxonomy" id="8078"/>
    <lineage>
        <taxon>Eukaryota</taxon>
        <taxon>Metazoa</taxon>
        <taxon>Chordata</taxon>
        <taxon>Craniata</taxon>
        <taxon>Vertebrata</taxon>
        <taxon>Euteleostomi</taxon>
        <taxon>Actinopterygii</taxon>
        <taxon>Neopterygii</taxon>
        <taxon>Teleostei</taxon>
        <taxon>Neoteleostei</taxon>
        <taxon>Acanthomorphata</taxon>
        <taxon>Ovalentaria</taxon>
        <taxon>Atherinomorphae</taxon>
        <taxon>Cyprinodontiformes</taxon>
        <taxon>Fundulidae</taxon>
        <taxon>Fundulus</taxon>
    </lineage>
</organism>
<sequence>MSVTISRTDGVTVFTMISDPDSRWPPLCQILRSLCYGPVCCSMSQQLRNIQRASQSVHGAMHIIIGLLHIGLGTILLLSYSGYWFLYDTYFPVWLGSLFICSTAYMWGNLYLWYFCDQSDYYLSYMRTAGCLEGNSLALMLLKGIVGALIVLSVVELCVSISSAGLWIKALRRTSKEQNKTSDDPEYYKPLLEEVTTGPAA</sequence>
<evidence type="ECO:0000313" key="4">
    <source>
        <dbReference type="Proteomes" id="UP000265000"/>
    </source>
</evidence>
<keyword evidence="2" id="KW-0472">Membrane</keyword>
<name>A0A3Q2T7Y1_FUNHE</name>
<dbReference type="STRING" id="8078.ENSFHEP00000010843"/>
<keyword evidence="2" id="KW-1133">Transmembrane helix</keyword>
<evidence type="ECO:0000256" key="2">
    <source>
        <dbReference type="SAM" id="Phobius"/>
    </source>
</evidence>
<keyword evidence="2" id="KW-0812">Transmembrane</keyword>
<reference evidence="3" key="1">
    <citation type="submission" date="2025-08" db="UniProtKB">
        <authorList>
            <consortium name="Ensembl"/>
        </authorList>
    </citation>
    <scope>IDENTIFICATION</scope>
</reference>